<sequence length="108" mass="12340">MKNQSESADIRKSANRSRCRAANPPRAGADRRGRPGTVHRLRYHARGRRQRRRRPLRSRIKGDRMKPRRAALYRSRITRIGLARDATSQRRMTVATGDAAHGQVGSRS</sequence>
<evidence type="ECO:0000313" key="3">
    <source>
        <dbReference type="Proteomes" id="UP000295674"/>
    </source>
</evidence>
<evidence type="ECO:0000313" key="2">
    <source>
        <dbReference type="EMBL" id="TDC99105.1"/>
    </source>
</evidence>
<proteinExistence type="predicted"/>
<reference evidence="2 3" key="1">
    <citation type="submission" date="2019-03" db="EMBL/GenBank/DDBJ databases">
        <title>Draft genome sequences of novel Actinobacteria.</title>
        <authorList>
            <person name="Sahin N."/>
            <person name="Ay H."/>
            <person name="Saygin H."/>
        </authorList>
    </citation>
    <scope>NUCLEOTIDE SEQUENCE [LARGE SCALE GENOMIC DNA]</scope>
    <source>
        <strain evidence="2 3">16K309</strain>
    </source>
</reference>
<dbReference type="InterPro" id="IPR006530">
    <property type="entry name" value="YD"/>
</dbReference>
<evidence type="ECO:0000256" key="1">
    <source>
        <dbReference type="SAM" id="MobiDB-lite"/>
    </source>
</evidence>
<keyword evidence="3" id="KW-1185">Reference proteome</keyword>
<name>A0A4V6PCH1_9PSEU</name>
<dbReference type="Proteomes" id="UP000295674">
    <property type="component" value="Unassembled WGS sequence"/>
</dbReference>
<feature type="compositionally biased region" description="Basic residues" evidence="1">
    <location>
        <begin position="37"/>
        <end position="59"/>
    </location>
</feature>
<dbReference type="AlphaFoldDB" id="A0A4V6PCH1"/>
<organism evidence="2 3">
    <name type="scientific">Saccharopolyspora terrae</name>
    <dbReference type="NCBI Taxonomy" id="2530384"/>
    <lineage>
        <taxon>Bacteria</taxon>
        <taxon>Bacillati</taxon>
        <taxon>Actinomycetota</taxon>
        <taxon>Actinomycetes</taxon>
        <taxon>Pseudonocardiales</taxon>
        <taxon>Pseudonocardiaceae</taxon>
        <taxon>Saccharopolyspora</taxon>
    </lineage>
</organism>
<accession>A0A4V6PCH1</accession>
<protein>
    <submittedName>
        <fullName evidence="2">Uncharacterized protein</fullName>
    </submittedName>
</protein>
<gene>
    <name evidence="2" type="ORF">E1181_30055</name>
</gene>
<dbReference type="EMBL" id="SMKS01000108">
    <property type="protein sequence ID" value="TDC99105.1"/>
    <property type="molecule type" value="Genomic_DNA"/>
</dbReference>
<feature type="region of interest" description="Disordered" evidence="1">
    <location>
        <begin position="1"/>
        <end position="66"/>
    </location>
</feature>
<dbReference type="NCBIfam" id="TIGR01643">
    <property type="entry name" value="YD_repeat_2x"/>
    <property type="match status" value="1"/>
</dbReference>
<comment type="caution">
    <text evidence="2">The sequence shown here is derived from an EMBL/GenBank/DDBJ whole genome shotgun (WGS) entry which is preliminary data.</text>
</comment>
<feature type="region of interest" description="Disordered" evidence="1">
    <location>
        <begin position="85"/>
        <end position="108"/>
    </location>
</feature>